<dbReference type="InterPro" id="IPR009937">
    <property type="entry name" value="Phage_holin_3_6"/>
</dbReference>
<name>A0A1L7D0T1_9CORY</name>
<evidence type="ECO:0000313" key="2">
    <source>
        <dbReference type="EMBL" id="APT91759.1"/>
    </source>
</evidence>
<dbReference type="OrthoDB" id="3828498at2"/>
<feature type="transmembrane region" description="Helical" evidence="1">
    <location>
        <begin position="87"/>
        <end position="109"/>
    </location>
</feature>
<dbReference type="STRING" id="161895.CPHO_01155"/>
<dbReference type="Pfam" id="PF07332">
    <property type="entry name" value="Phage_holin_3_6"/>
    <property type="match status" value="1"/>
</dbReference>
<keyword evidence="1" id="KW-0812">Transmembrane</keyword>
<keyword evidence="1" id="KW-1133">Transmembrane helix</keyword>
<accession>A0A1L7D0T1</accession>
<dbReference type="RefSeq" id="WP_075732502.1">
    <property type="nucleotide sequence ID" value="NZ_CP009249.1"/>
</dbReference>
<keyword evidence="3" id="KW-1185">Reference proteome</keyword>
<dbReference type="Proteomes" id="UP000185491">
    <property type="component" value="Chromosome"/>
</dbReference>
<dbReference type="EMBL" id="CP009249">
    <property type="protein sequence ID" value="APT91759.1"/>
    <property type="molecule type" value="Genomic_DNA"/>
</dbReference>
<proteinExistence type="predicted"/>
<evidence type="ECO:0000313" key="3">
    <source>
        <dbReference type="Proteomes" id="UP000185491"/>
    </source>
</evidence>
<evidence type="ECO:0000256" key="1">
    <source>
        <dbReference type="SAM" id="Phobius"/>
    </source>
</evidence>
<gene>
    <name evidence="2" type="ORF">CPHO_01155</name>
</gene>
<reference evidence="2 3" key="1">
    <citation type="submission" date="2014-08" db="EMBL/GenBank/DDBJ databases">
        <title>Complete genome sequence of Corynebacterium phocae M408/89/1(T)(=DSM 44612(T)), isolated from the common seal (Phoca vitulina).</title>
        <authorList>
            <person name="Ruckert C."/>
            <person name="Albersmeier A."/>
            <person name="Winkler A."/>
            <person name="Kalinowski J."/>
        </authorList>
    </citation>
    <scope>NUCLEOTIDE SEQUENCE [LARGE SCALE GENOMIC DNA]</scope>
    <source>
        <strain evidence="2 3">M408/89/1</strain>
    </source>
</reference>
<organism evidence="2 3">
    <name type="scientific">Corynebacterium phocae</name>
    <dbReference type="NCBI Taxonomy" id="161895"/>
    <lineage>
        <taxon>Bacteria</taxon>
        <taxon>Bacillati</taxon>
        <taxon>Actinomycetota</taxon>
        <taxon>Actinomycetes</taxon>
        <taxon>Mycobacteriales</taxon>
        <taxon>Corynebacteriaceae</taxon>
        <taxon>Corynebacterium</taxon>
    </lineage>
</organism>
<dbReference type="AlphaFoldDB" id="A0A1L7D0T1"/>
<dbReference type="KEGG" id="cpho:CPHO_01155"/>
<sequence>MTKPGNTPARRSTSHPVDADGLYTDGSDHFAPRANSIPLRDVDTSAAGQASIGRLVSNATEQMSGLVRSEIELAKTELAASAKKGGIGAGLMGAAGTVALYSSFFFFFFLAELLAEWLDRWAAFLIVFLIMVVLAAILGLVGFKQIKKVKAPEKTIESTKKMKDLVPGKATRQVESRKGLFT</sequence>
<feature type="transmembrane region" description="Helical" evidence="1">
    <location>
        <begin position="121"/>
        <end position="143"/>
    </location>
</feature>
<keyword evidence="1" id="KW-0472">Membrane</keyword>
<protein>
    <submittedName>
        <fullName evidence="2">Membrane protein</fullName>
    </submittedName>
</protein>